<dbReference type="PANTHER" id="PTHR11715:SF3">
    <property type="entry name" value="GLYCINE CLEAVAGE SYSTEM H PROTEIN-RELATED"/>
    <property type="match status" value="1"/>
</dbReference>
<dbReference type="CDD" id="cd06848">
    <property type="entry name" value="GCS_H"/>
    <property type="match status" value="1"/>
</dbReference>
<reference evidence="7" key="1">
    <citation type="journal article" date="2015" name="MBio">
        <title>Genome-Resolved Metagenomic Analysis Reveals Roles for Candidate Phyla and Other Microbial Community Members in Biogeochemical Transformations in Oil Reservoirs.</title>
        <authorList>
            <person name="Hu P."/>
            <person name="Tom L."/>
            <person name="Singh A."/>
            <person name="Thomas B.C."/>
            <person name="Baker B.J."/>
            <person name="Piceno Y.M."/>
            <person name="Andersen G.L."/>
            <person name="Banfield J.F."/>
        </authorList>
    </citation>
    <scope>NUCLEOTIDE SEQUENCE [LARGE SCALE GENOMIC DNA]</scope>
</reference>
<accession>A0A117M718</accession>
<comment type="caution">
    <text evidence="6">The sequence shown here is derived from an EMBL/GenBank/DDBJ whole genome shotgun (WGS) entry which is preliminary data.</text>
</comment>
<dbReference type="NCBIfam" id="NF002270">
    <property type="entry name" value="PRK01202.1"/>
    <property type="match status" value="1"/>
</dbReference>
<evidence type="ECO:0000256" key="1">
    <source>
        <dbReference type="ARBA" id="ARBA00009249"/>
    </source>
</evidence>
<dbReference type="PROSITE" id="PS50968">
    <property type="entry name" value="BIOTINYL_LIPOYL"/>
    <property type="match status" value="1"/>
</dbReference>
<dbReference type="AlphaFoldDB" id="A0A117M718"/>
<dbReference type="Gene3D" id="2.40.50.100">
    <property type="match status" value="1"/>
</dbReference>
<comment type="cofactor">
    <cofactor evidence="3">
        <name>(R)-lipoate</name>
        <dbReference type="ChEBI" id="CHEBI:83088"/>
    </cofactor>
    <text evidence="3">Binds 1 lipoyl cofactor covalently.</text>
</comment>
<dbReference type="GO" id="GO:0005737">
    <property type="term" value="C:cytoplasm"/>
    <property type="evidence" value="ECO:0007669"/>
    <property type="project" value="TreeGrafter"/>
</dbReference>
<dbReference type="InterPro" id="IPR003016">
    <property type="entry name" value="2-oxoA_DH_lipoyl-BS"/>
</dbReference>
<comment type="similarity">
    <text evidence="1 3">Belongs to the GcvH family.</text>
</comment>
<dbReference type="InterPro" id="IPR002930">
    <property type="entry name" value="GCV_H"/>
</dbReference>
<dbReference type="PATRIC" id="fig|1635277.3.peg.364"/>
<keyword evidence="2 3" id="KW-0450">Lipoyl</keyword>
<feature type="domain" description="Lipoyl-binding" evidence="5">
    <location>
        <begin position="22"/>
        <end position="104"/>
    </location>
</feature>
<sequence length="129" mass="14367">MKLLDNLKYTKTHEWVKVEDGICVEGITDFAQSELSDIAFVELPEVGRKVKSGDVIGTIEAVKAVSDLIAAVSGEIVEVNNTLSDLPANINEDPYGKGWIVKIKPENLDELKNLMDSKEYEKHCEESHH</sequence>
<organism evidence="6 7">
    <name type="scientific">candidate division TA06 bacterium 34_109</name>
    <dbReference type="NCBI Taxonomy" id="1635277"/>
    <lineage>
        <taxon>Bacteria</taxon>
        <taxon>Bacteria division TA06</taxon>
    </lineage>
</organism>
<evidence type="ECO:0000256" key="2">
    <source>
        <dbReference type="ARBA" id="ARBA00022823"/>
    </source>
</evidence>
<name>A0A117M718_UNCT6</name>
<dbReference type="GO" id="GO:0009249">
    <property type="term" value="P:protein lipoylation"/>
    <property type="evidence" value="ECO:0007669"/>
    <property type="project" value="TreeGrafter"/>
</dbReference>
<evidence type="ECO:0000313" key="7">
    <source>
        <dbReference type="Proteomes" id="UP000053467"/>
    </source>
</evidence>
<dbReference type="Proteomes" id="UP000053467">
    <property type="component" value="Unassembled WGS sequence"/>
</dbReference>
<evidence type="ECO:0000313" key="6">
    <source>
        <dbReference type="EMBL" id="KUK87837.1"/>
    </source>
</evidence>
<dbReference type="HAMAP" id="MF_00272">
    <property type="entry name" value="GcvH"/>
    <property type="match status" value="1"/>
</dbReference>
<comment type="subunit">
    <text evidence="3">The glycine cleavage system is composed of four proteins: P, T, L and H.</text>
</comment>
<dbReference type="InterPro" id="IPR000089">
    <property type="entry name" value="Biotin_lipoyl"/>
</dbReference>
<dbReference type="PROSITE" id="PS00189">
    <property type="entry name" value="LIPOYL"/>
    <property type="match status" value="1"/>
</dbReference>
<dbReference type="Pfam" id="PF01597">
    <property type="entry name" value="GCV_H"/>
    <property type="match status" value="1"/>
</dbReference>
<dbReference type="SUPFAM" id="SSF51230">
    <property type="entry name" value="Single hybrid motif"/>
    <property type="match status" value="1"/>
</dbReference>
<dbReference type="GO" id="GO:0019464">
    <property type="term" value="P:glycine decarboxylation via glycine cleavage system"/>
    <property type="evidence" value="ECO:0007669"/>
    <property type="project" value="UniProtKB-UniRule"/>
</dbReference>
<dbReference type="NCBIfam" id="TIGR00527">
    <property type="entry name" value="gcvH"/>
    <property type="match status" value="1"/>
</dbReference>
<dbReference type="InterPro" id="IPR011053">
    <property type="entry name" value="Single_hybrid_motif"/>
</dbReference>
<dbReference type="PANTHER" id="PTHR11715">
    <property type="entry name" value="GLYCINE CLEAVAGE SYSTEM H PROTEIN"/>
    <property type="match status" value="1"/>
</dbReference>
<feature type="modified residue" description="N6-lipoyllysine" evidence="3 4">
    <location>
        <position position="63"/>
    </location>
</feature>
<evidence type="ECO:0000259" key="5">
    <source>
        <dbReference type="PROSITE" id="PS50968"/>
    </source>
</evidence>
<dbReference type="InterPro" id="IPR017453">
    <property type="entry name" value="GCV_H_sub"/>
</dbReference>
<dbReference type="GO" id="GO:0005960">
    <property type="term" value="C:glycine cleavage complex"/>
    <property type="evidence" value="ECO:0007669"/>
    <property type="project" value="InterPro"/>
</dbReference>
<evidence type="ECO:0000256" key="4">
    <source>
        <dbReference type="PIRSR" id="PIRSR617453-50"/>
    </source>
</evidence>
<protein>
    <recommendedName>
        <fullName evidence="3">Glycine cleavage system H protein</fullName>
    </recommendedName>
</protein>
<proteinExistence type="inferred from homology"/>
<evidence type="ECO:0000256" key="3">
    <source>
        <dbReference type="HAMAP-Rule" id="MF_00272"/>
    </source>
</evidence>
<dbReference type="InterPro" id="IPR033753">
    <property type="entry name" value="GCV_H/Fam206"/>
</dbReference>
<comment type="function">
    <text evidence="3">The glycine cleavage system catalyzes the degradation of glycine. The H protein shuttles the methylamine group of glycine from the P protein to the T protein.</text>
</comment>
<gene>
    <name evidence="3" type="primary">gcvH</name>
    <name evidence="6" type="ORF">XE03_0356</name>
</gene>
<dbReference type="EMBL" id="LGGX01000002">
    <property type="protein sequence ID" value="KUK87837.1"/>
    <property type="molecule type" value="Genomic_DNA"/>
</dbReference>